<dbReference type="STRING" id="1314777.A0A164VVD5"/>
<evidence type="ECO:0000313" key="3">
    <source>
        <dbReference type="EMBL" id="KZS94504.1"/>
    </source>
</evidence>
<keyword evidence="1" id="KW-0175">Coiled coil</keyword>
<feature type="region of interest" description="Disordered" evidence="2">
    <location>
        <begin position="386"/>
        <end position="471"/>
    </location>
</feature>
<dbReference type="Proteomes" id="UP000076722">
    <property type="component" value="Unassembled WGS sequence"/>
</dbReference>
<gene>
    <name evidence="3" type="ORF">SISNIDRAFT_46729</name>
</gene>
<feature type="region of interest" description="Disordered" evidence="2">
    <location>
        <begin position="342"/>
        <end position="372"/>
    </location>
</feature>
<dbReference type="EMBL" id="KV419404">
    <property type="protein sequence ID" value="KZS94504.1"/>
    <property type="molecule type" value="Genomic_DNA"/>
</dbReference>
<accession>A0A164VVD5</accession>
<keyword evidence="4" id="KW-1185">Reference proteome</keyword>
<evidence type="ECO:0000256" key="2">
    <source>
        <dbReference type="SAM" id="MobiDB-lite"/>
    </source>
</evidence>
<feature type="compositionally biased region" description="Polar residues" evidence="2">
    <location>
        <begin position="387"/>
        <end position="414"/>
    </location>
</feature>
<feature type="coiled-coil region" evidence="1">
    <location>
        <begin position="83"/>
        <end position="138"/>
    </location>
</feature>
<dbReference type="OrthoDB" id="2505754at2759"/>
<protein>
    <submittedName>
        <fullName evidence="3">Uncharacterized protein</fullName>
    </submittedName>
</protein>
<feature type="compositionally biased region" description="Low complexity" evidence="2">
    <location>
        <begin position="343"/>
        <end position="368"/>
    </location>
</feature>
<feature type="coiled-coil region" evidence="1">
    <location>
        <begin position="259"/>
        <end position="286"/>
    </location>
</feature>
<dbReference type="AlphaFoldDB" id="A0A164VVD5"/>
<sequence>MSINTTDSMYSSHHPKSSIDLSLELERDLDAADHPNEHELPTSPALDPDVLSSLVIQLRTNLAEITQSRDDLVTALAHAHQQEAELRDTLSLAAEKNAELQTEVETLRAKAKDDEESIHLLRQKVEESRRGLMRLQTEQRRLSTNLNLDLSKTGQTSRAAKRASAQFMPLTGSGMPAPIPSPRAMAHRRSSSVSDPLSNTDIIVTSDDQPLYSPRLEADPSHPSEASQSRPVSRFGTLLRSYSPPPVDLDAQRNHVAEIDSLKKELQSVMSQLQEYKGELQESLEAREASETCVKALREFIAQHAVGEPGQSMPPLPAFAQEPPKKAVGGWGIKLWRSENVVSPPAVQSSSTNSSSSSSQPSNTGPLSPDSTLSTAILTKKLGGFFSRTSSQSSTGATPHSHQQEPMLNGSDTDSAAETEEPISPAHETSAILSPSHTMQKLPSEFKDISLGESGEYPSEQSLSSPHGIAT</sequence>
<proteinExistence type="predicted"/>
<feature type="region of interest" description="Disordered" evidence="2">
    <location>
        <begin position="205"/>
        <end position="234"/>
    </location>
</feature>
<evidence type="ECO:0000256" key="1">
    <source>
        <dbReference type="SAM" id="Coils"/>
    </source>
</evidence>
<evidence type="ECO:0000313" key="4">
    <source>
        <dbReference type="Proteomes" id="UP000076722"/>
    </source>
</evidence>
<organism evidence="3 4">
    <name type="scientific">Sistotremastrum niveocremeum HHB9708</name>
    <dbReference type="NCBI Taxonomy" id="1314777"/>
    <lineage>
        <taxon>Eukaryota</taxon>
        <taxon>Fungi</taxon>
        <taxon>Dikarya</taxon>
        <taxon>Basidiomycota</taxon>
        <taxon>Agaricomycotina</taxon>
        <taxon>Agaricomycetes</taxon>
        <taxon>Sistotremastrales</taxon>
        <taxon>Sistotremastraceae</taxon>
        <taxon>Sertulicium</taxon>
        <taxon>Sertulicium niveocremeum</taxon>
    </lineage>
</organism>
<reference evidence="3 4" key="1">
    <citation type="journal article" date="2016" name="Mol. Biol. Evol.">
        <title>Comparative Genomics of Early-Diverging Mushroom-Forming Fungi Provides Insights into the Origins of Lignocellulose Decay Capabilities.</title>
        <authorList>
            <person name="Nagy L.G."/>
            <person name="Riley R."/>
            <person name="Tritt A."/>
            <person name="Adam C."/>
            <person name="Daum C."/>
            <person name="Floudas D."/>
            <person name="Sun H."/>
            <person name="Yadav J.S."/>
            <person name="Pangilinan J."/>
            <person name="Larsson K.H."/>
            <person name="Matsuura K."/>
            <person name="Barry K."/>
            <person name="Labutti K."/>
            <person name="Kuo R."/>
            <person name="Ohm R.A."/>
            <person name="Bhattacharya S.S."/>
            <person name="Shirouzu T."/>
            <person name="Yoshinaga Y."/>
            <person name="Martin F.M."/>
            <person name="Grigoriev I.V."/>
            <person name="Hibbett D.S."/>
        </authorList>
    </citation>
    <scope>NUCLEOTIDE SEQUENCE [LARGE SCALE GENOMIC DNA]</scope>
    <source>
        <strain evidence="3 4">HHB9708</strain>
    </source>
</reference>
<feature type="compositionally biased region" description="Polar residues" evidence="2">
    <location>
        <begin position="431"/>
        <end position="441"/>
    </location>
</feature>
<name>A0A164VVD5_9AGAM</name>